<comment type="caution">
    <text evidence="1">The sequence shown here is derived from an EMBL/GenBank/DDBJ whole genome shotgun (WGS) entry which is preliminary data.</text>
</comment>
<protein>
    <submittedName>
        <fullName evidence="1">Uncharacterized protein</fullName>
    </submittedName>
</protein>
<keyword evidence="2" id="KW-1185">Reference proteome</keyword>
<sequence length="171" mass="19905">MKKIFLCLLLGFSFLKAECDVLGLKLNRTSAKELASKYVVLVVEKDSGAIQYKLEPRQFKINEINEIEIGFNDNGLLEYVSLQLLASPGEYKRVKEILDKKYISLEEEGDEITTGGWFSEKKVLSSWIFYRTKDMKDCEVSILYRPKEFKLEVNYLHVPYPQFLYPLEKAL</sequence>
<dbReference type="Proteomes" id="UP000249746">
    <property type="component" value="Unassembled WGS sequence"/>
</dbReference>
<organism evidence="1 2">
    <name type="scientific">Helicobacter valdiviensis</name>
    <dbReference type="NCBI Taxonomy" id="1458358"/>
    <lineage>
        <taxon>Bacteria</taxon>
        <taxon>Pseudomonadati</taxon>
        <taxon>Campylobacterota</taxon>
        <taxon>Epsilonproteobacteria</taxon>
        <taxon>Campylobacterales</taxon>
        <taxon>Helicobacteraceae</taxon>
        <taxon>Helicobacter</taxon>
    </lineage>
</organism>
<gene>
    <name evidence="1" type="ORF">B6S12_05075</name>
</gene>
<evidence type="ECO:0000313" key="1">
    <source>
        <dbReference type="EMBL" id="PZT48194.1"/>
    </source>
</evidence>
<accession>A0A2W6MUJ8</accession>
<name>A0A2W6MUJ8_9HELI</name>
<dbReference type="AlphaFoldDB" id="A0A2W6MUJ8"/>
<dbReference type="EMBL" id="NBIU01000011">
    <property type="protein sequence ID" value="PZT48194.1"/>
    <property type="molecule type" value="Genomic_DNA"/>
</dbReference>
<reference evidence="1 2" key="1">
    <citation type="submission" date="2017-03" db="EMBL/GenBank/DDBJ databases">
        <title>Genomic and clinical evidence uncovers the enterohepatic species Helicobacter valdiviensis as a potential human intestinal pathogen.</title>
        <authorList>
            <person name="Fresia P."/>
            <person name="Jara R."/>
            <person name="Sierra R."/>
            <person name="Ferres I."/>
            <person name="Greif G."/>
            <person name="Iraola G."/>
            <person name="Collado L."/>
        </authorList>
    </citation>
    <scope>NUCLEOTIDE SEQUENCE [LARGE SCALE GENOMIC DNA]</scope>
    <source>
        <strain evidence="1 2">WBE14</strain>
    </source>
</reference>
<dbReference type="RefSeq" id="WP_111229732.1">
    <property type="nucleotide sequence ID" value="NZ_NBIU01000011.1"/>
</dbReference>
<proteinExistence type="predicted"/>
<evidence type="ECO:0000313" key="2">
    <source>
        <dbReference type="Proteomes" id="UP000249746"/>
    </source>
</evidence>